<dbReference type="PANTHER" id="PTHR43452">
    <property type="entry name" value="PYRUVATE DECARBOXYLASE"/>
    <property type="match status" value="1"/>
</dbReference>
<comment type="similarity">
    <text evidence="4">Belongs to the TPP enzyme family.</text>
</comment>
<dbReference type="EMBL" id="AP014963">
    <property type="protein sequence ID" value="BAT03354.1"/>
    <property type="molecule type" value="Genomic_DNA"/>
</dbReference>
<feature type="compositionally biased region" description="Basic and acidic residues" evidence="12">
    <location>
        <begin position="355"/>
        <end position="369"/>
    </location>
</feature>
<evidence type="ECO:0000256" key="3">
    <source>
        <dbReference type="ARBA" id="ARBA00001964"/>
    </source>
</evidence>
<reference evidence="13" key="4">
    <citation type="journal article" date="2013" name="Plant Cell Physiol.">
        <title>Rice Annotation Project Database (RAP-DB): an integrative and interactive database for rice genomics.</title>
        <authorList>
            <person name="Sakai H."/>
            <person name="Lee S.S."/>
            <person name="Tanaka T."/>
            <person name="Numa H."/>
            <person name="Kim J."/>
            <person name="Kawahara Y."/>
            <person name="Wakimoto H."/>
            <person name="Yang C.C."/>
            <person name="Iwamoto M."/>
            <person name="Abe T."/>
            <person name="Yamada Y."/>
            <person name="Muto A."/>
            <person name="Inokuchi H."/>
            <person name="Ikemura T."/>
            <person name="Matsumoto T."/>
            <person name="Sasaki T."/>
            <person name="Itoh T."/>
        </authorList>
    </citation>
    <scope>NUCLEOTIDE SEQUENCE</scope>
</reference>
<dbReference type="AlphaFoldDB" id="A0A0N7KP40"/>
<feature type="compositionally biased region" description="Basic residues" evidence="12">
    <location>
        <begin position="78"/>
        <end position="97"/>
    </location>
</feature>
<feature type="compositionally biased region" description="Low complexity" evidence="12">
    <location>
        <begin position="382"/>
        <end position="391"/>
    </location>
</feature>
<feature type="region of interest" description="Disordered" evidence="12">
    <location>
        <begin position="343"/>
        <end position="433"/>
    </location>
</feature>
<feature type="compositionally biased region" description="Low complexity" evidence="12">
    <location>
        <begin position="421"/>
        <end position="433"/>
    </location>
</feature>
<dbReference type="HOGENOM" id="CLU_580605_0_0_1"/>
<reference evidence="14" key="2">
    <citation type="journal article" date="2005" name="PLoS Biol.">
        <title>The genomes of Oryza sativa: a history of duplications.</title>
        <authorList>
            <person name="Yu J."/>
            <person name="Wang J."/>
            <person name="Lin W."/>
            <person name="Li S."/>
            <person name="Li H."/>
            <person name="Zhou J."/>
            <person name="Ni P."/>
            <person name="Dong W."/>
            <person name="Hu S."/>
            <person name="Zeng C."/>
            <person name="Zhang J."/>
            <person name="Zhang Y."/>
            <person name="Li R."/>
            <person name="Xu Z."/>
            <person name="Li S."/>
            <person name="Li X."/>
            <person name="Zheng H."/>
            <person name="Cong L."/>
            <person name="Lin L."/>
            <person name="Yin J."/>
            <person name="Geng J."/>
            <person name="Li G."/>
            <person name="Shi J."/>
            <person name="Liu J."/>
            <person name="Lv H."/>
            <person name="Li J."/>
            <person name="Wang J."/>
            <person name="Deng Y."/>
            <person name="Ran L."/>
            <person name="Shi X."/>
            <person name="Wang X."/>
            <person name="Wu Q."/>
            <person name="Li C."/>
            <person name="Ren X."/>
            <person name="Wang J."/>
            <person name="Wang X."/>
            <person name="Li D."/>
            <person name="Liu D."/>
            <person name="Zhang X."/>
            <person name="Ji Z."/>
            <person name="Zhao W."/>
            <person name="Sun Y."/>
            <person name="Zhang Z."/>
            <person name="Bao J."/>
            <person name="Han Y."/>
            <person name="Dong L."/>
            <person name="Ji J."/>
            <person name="Chen P."/>
            <person name="Wu S."/>
            <person name="Liu J."/>
            <person name="Xiao Y."/>
            <person name="Bu D."/>
            <person name="Tan J."/>
            <person name="Yang L."/>
            <person name="Ye C."/>
            <person name="Zhang J."/>
            <person name="Xu J."/>
            <person name="Zhou Y."/>
            <person name="Yu Y."/>
            <person name="Zhang B."/>
            <person name="Zhuang S."/>
            <person name="Wei H."/>
            <person name="Liu B."/>
            <person name="Lei M."/>
            <person name="Yu H."/>
            <person name="Li Y."/>
            <person name="Xu H."/>
            <person name="Wei S."/>
            <person name="He X."/>
            <person name="Fang L."/>
            <person name="Zhang Z."/>
            <person name="Zhang Y."/>
            <person name="Huang X."/>
            <person name="Su Z."/>
            <person name="Tong W."/>
            <person name="Li J."/>
            <person name="Tong Z."/>
            <person name="Li S."/>
            <person name="Ye J."/>
            <person name="Wang L."/>
            <person name="Fang L."/>
            <person name="Lei T."/>
            <person name="Chen C."/>
            <person name="Chen H."/>
            <person name="Xu Z."/>
            <person name="Li H."/>
            <person name="Huang H."/>
            <person name="Zhang F."/>
            <person name="Xu H."/>
            <person name="Li N."/>
            <person name="Zhao C."/>
            <person name="Li S."/>
            <person name="Dong L."/>
            <person name="Huang Y."/>
            <person name="Li L."/>
            <person name="Xi Y."/>
            <person name="Qi Q."/>
            <person name="Li W."/>
            <person name="Zhang B."/>
            <person name="Hu W."/>
            <person name="Zhang Y."/>
            <person name="Tian X."/>
            <person name="Jiao Y."/>
            <person name="Liang X."/>
            <person name="Jin J."/>
            <person name="Gao L."/>
            <person name="Zheng W."/>
            <person name="Hao B."/>
            <person name="Liu S."/>
            <person name="Wang W."/>
            <person name="Yuan L."/>
            <person name="Cao M."/>
            <person name="McDermott J."/>
            <person name="Samudrala R."/>
            <person name="Wang J."/>
            <person name="Wong G.K."/>
            <person name="Yang H."/>
        </authorList>
    </citation>
    <scope>NUCLEOTIDE SEQUENCE [LARGE SCALE GENOMIC DNA]</scope>
</reference>
<sequence>MESNGGGGGSPKEAAVVVPSSGDATLGGHLARRLVQVGVSDVFAVPGDFNLTLLDHLLPRPGALLPLPEALQPGQPPRRARRHPRLPRQGRQARPRRGAQAPRRQGRRGLRGPRRRQRPRGGRHAVRQGAGAGDAAALHRDLLGRGQHGLLRGDRGVRGRLPVRGAHLQRLQLRGVLVPAEEGEGGGGAARPRDRRQWPRVRVRDDEGLPVGAGQARPEEHDGVRQLQEDLRAGGTAAGVRGRGGAAGERAVQAHTEDDRWHGDRGGDGGDGGLVVQLPEAAAARGLRVRVPDAVRLHRVVGGGAAGLRAGCPKTGGGLHRRRQLPGDGAGRVDDAALRAAEHHLPHQQRRVHHRGGDPRRAVQRDQELGLRGPRQRHPQRRGAVLGHPGAVRGGAGGGHRDGHGGQGGQPLLHRGGGAQGRHQQGAPRMGLQSLRRQLQAAQPAVVPPLPFILDPGPICTYLLPFIYKFR</sequence>
<evidence type="ECO:0007829" key="17">
    <source>
        <dbReference type="ProteomicsDB" id="A0A0N7KP40"/>
    </source>
</evidence>
<dbReference type="GO" id="GO:0004737">
    <property type="term" value="F:pyruvate decarboxylase activity"/>
    <property type="evidence" value="ECO:0007669"/>
    <property type="project" value="UniProtKB-EC"/>
</dbReference>
<evidence type="ECO:0000313" key="13">
    <source>
        <dbReference type="EMBL" id="BAT03354.1"/>
    </source>
</evidence>
<dbReference type="EMBL" id="CM000144">
    <property type="protein sequence ID" value="EEE67869.1"/>
    <property type="molecule type" value="Genomic_DNA"/>
</dbReference>
<reference evidence="13 15" key="5">
    <citation type="journal article" date="2013" name="Rice">
        <title>Improvement of the Oryza sativa Nipponbare reference genome using next generation sequence and optical map data.</title>
        <authorList>
            <person name="Kawahara Y."/>
            <person name="de la Bastide M."/>
            <person name="Hamilton J.P."/>
            <person name="Kanamori H."/>
            <person name="McCombie W.R."/>
            <person name="Ouyang S."/>
            <person name="Schwartz D.C."/>
            <person name="Tanaka T."/>
            <person name="Wu J."/>
            <person name="Zhou S."/>
            <person name="Childs K.L."/>
            <person name="Davidson R.M."/>
            <person name="Lin H."/>
            <person name="Quesada-Ocampo L."/>
            <person name="Vaillancourt B."/>
            <person name="Sakai H."/>
            <person name="Lee S.S."/>
            <person name="Kim J."/>
            <person name="Numa H."/>
            <person name="Itoh T."/>
            <person name="Buell C.R."/>
            <person name="Matsumoto T."/>
        </authorList>
    </citation>
    <scope>NUCLEOTIDE SEQUENCE [LARGE SCALE GENOMIC DNA]</scope>
    <source>
        <strain evidence="15">cv. Nipponbare</strain>
    </source>
</reference>
<evidence type="ECO:0000256" key="10">
    <source>
        <dbReference type="ARBA" id="ARBA00023052"/>
    </source>
</evidence>
<evidence type="ECO:0000256" key="1">
    <source>
        <dbReference type="ARBA" id="ARBA00001041"/>
    </source>
</evidence>
<feature type="compositionally biased region" description="Gly residues" evidence="12">
    <location>
        <begin position="405"/>
        <end position="420"/>
    </location>
</feature>
<dbReference type="EC" id="4.1.1.1" evidence="6"/>
<accession>A0A0N7KP40</accession>
<evidence type="ECO:0000256" key="6">
    <source>
        <dbReference type="ARBA" id="ARBA00013202"/>
    </source>
</evidence>
<evidence type="ECO:0000256" key="7">
    <source>
        <dbReference type="ARBA" id="ARBA00022723"/>
    </source>
</evidence>
<keyword evidence="16 17" id="KW-1267">Proteomics identification</keyword>
<reference evidence="14" key="3">
    <citation type="submission" date="2008-12" db="EMBL/GenBank/DDBJ databases">
        <title>Improved gene annotation of the rice (Oryza sativa) genomes.</title>
        <authorList>
            <person name="Wang J."/>
            <person name="Li R."/>
            <person name="Fan W."/>
            <person name="Huang Q."/>
            <person name="Zhang J."/>
            <person name="Zhou Y."/>
            <person name="Hu Y."/>
            <person name="Zi S."/>
            <person name="Li J."/>
            <person name="Ni P."/>
            <person name="Zheng H."/>
            <person name="Zhang Y."/>
            <person name="Zhao M."/>
            <person name="Hao Q."/>
            <person name="McDermott J."/>
            <person name="Samudrala R."/>
            <person name="Kristiansen K."/>
            <person name="Wong G.K.-S."/>
        </authorList>
    </citation>
    <scope>NUCLEOTIDE SEQUENCE</scope>
</reference>
<keyword evidence="10" id="KW-0786">Thiamine pyrophosphate</keyword>
<keyword evidence="8" id="KW-0210">Decarboxylase</keyword>
<dbReference type="Proteomes" id="UP000007752">
    <property type="component" value="Chromosome 7"/>
</dbReference>
<feature type="compositionally biased region" description="Basic residues" evidence="12">
    <location>
        <begin position="104"/>
        <end position="126"/>
    </location>
</feature>
<dbReference type="SUPFAM" id="SSF52518">
    <property type="entry name" value="Thiamin diphosphate-binding fold (THDP-binding)"/>
    <property type="match status" value="1"/>
</dbReference>
<comment type="catalytic activity">
    <reaction evidence="1">
        <text>a 2-oxocarboxylate + H(+) = an aldehyde + CO2</text>
        <dbReference type="Rhea" id="RHEA:11628"/>
        <dbReference type="ChEBI" id="CHEBI:15378"/>
        <dbReference type="ChEBI" id="CHEBI:16526"/>
        <dbReference type="ChEBI" id="CHEBI:17478"/>
        <dbReference type="ChEBI" id="CHEBI:35179"/>
        <dbReference type="EC" id="4.1.1.1"/>
    </reaction>
</comment>
<evidence type="ECO:0000256" key="5">
    <source>
        <dbReference type="ARBA" id="ARBA00011881"/>
    </source>
</evidence>
<reference evidence="13" key="6">
    <citation type="submission" date="2015-10" db="EMBL/GenBank/DDBJ databases">
        <authorList>
            <person name="Sakai H."/>
            <person name="Kawahara Y."/>
            <person name="Matsumoto T."/>
            <person name="Buell C.R."/>
            <person name="Itoh T."/>
        </authorList>
    </citation>
    <scope>NUCLEOTIDE SEQUENCE</scope>
</reference>
<keyword evidence="9" id="KW-0460">Magnesium</keyword>
<evidence type="ECO:0000256" key="4">
    <source>
        <dbReference type="ARBA" id="ARBA00007812"/>
    </source>
</evidence>
<dbReference type="InterPro" id="IPR029061">
    <property type="entry name" value="THDP-binding"/>
</dbReference>
<comment type="cofactor">
    <cofactor evidence="2">
        <name>a metal cation</name>
        <dbReference type="ChEBI" id="CHEBI:25213"/>
    </cofactor>
</comment>
<dbReference type="Gramene" id="Os07t0693100-02">
    <property type="protein sequence ID" value="Os07t0693100-02"/>
    <property type="gene ID" value="Os07g0693100"/>
</dbReference>
<organism evidence="14">
    <name type="scientific">Oryza sativa subsp. japonica</name>
    <name type="common">Rice</name>
    <dbReference type="NCBI Taxonomy" id="39947"/>
    <lineage>
        <taxon>Eukaryota</taxon>
        <taxon>Viridiplantae</taxon>
        <taxon>Streptophyta</taxon>
        <taxon>Embryophyta</taxon>
        <taxon>Tracheophyta</taxon>
        <taxon>Spermatophyta</taxon>
        <taxon>Magnoliopsida</taxon>
        <taxon>Liliopsida</taxon>
        <taxon>Poales</taxon>
        <taxon>Poaceae</taxon>
        <taxon>BOP clade</taxon>
        <taxon>Oryzoideae</taxon>
        <taxon>Oryzeae</taxon>
        <taxon>Oryzinae</taxon>
        <taxon>Oryza</taxon>
        <taxon>Oryza sativa</taxon>
    </lineage>
</organism>
<comment type="subunit">
    <text evidence="5">Homotetramer.</text>
</comment>
<proteinExistence type="evidence at protein level"/>
<dbReference type="GO" id="GO:0046872">
    <property type="term" value="F:metal ion binding"/>
    <property type="evidence" value="ECO:0007669"/>
    <property type="project" value="UniProtKB-KW"/>
</dbReference>
<evidence type="ECO:0000313" key="15">
    <source>
        <dbReference type="Proteomes" id="UP000059680"/>
    </source>
</evidence>
<dbReference type="PANTHER" id="PTHR43452:SF5">
    <property type="entry name" value="PYRUVATE DECARBOXYLASE 3"/>
    <property type="match status" value="1"/>
</dbReference>
<dbReference type="Proteomes" id="UP000059680">
    <property type="component" value="Chromosome 7"/>
</dbReference>
<evidence type="ECO:0000256" key="9">
    <source>
        <dbReference type="ARBA" id="ARBA00022842"/>
    </source>
</evidence>
<gene>
    <name evidence="13" type="ordered locus">Os07g0693100</name>
    <name evidence="14" type="ORF">OsJ_25684</name>
    <name evidence="13" type="ORF">OSNPB_070693100</name>
</gene>
<protein>
    <recommendedName>
        <fullName evidence="6">pyruvate decarboxylase</fullName>
        <ecNumber evidence="6">4.1.1.1</ecNumber>
    </recommendedName>
</protein>
<keyword evidence="15" id="KW-1185">Reference proteome</keyword>
<feature type="region of interest" description="Disordered" evidence="12">
    <location>
        <begin position="67"/>
        <end position="134"/>
    </location>
</feature>
<name>A0A0N7KP40_ORYSJ</name>
<keyword evidence="7" id="KW-0479">Metal-binding</keyword>
<comment type="cofactor">
    <cofactor evidence="3">
        <name>thiamine diphosphate</name>
        <dbReference type="ChEBI" id="CHEBI:58937"/>
    </cofactor>
</comment>
<dbReference type="Gene3D" id="3.40.50.970">
    <property type="match status" value="1"/>
</dbReference>
<evidence type="ECO:0007829" key="16">
    <source>
        <dbReference type="PeptideAtlas" id="A0A0N7KP40"/>
    </source>
</evidence>
<evidence type="ECO:0000256" key="11">
    <source>
        <dbReference type="ARBA" id="ARBA00023239"/>
    </source>
</evidence>
<evidence type="ECO:0000256" key="8">
    <source>
        <dbReference type="ARBA" id="ARBA00022793"/>
    </source>
</evidence>
<dbReference type="InterPro" id="IPR012110">
    <property type="entry name" value="PDC/IPDC-like"/>
</dbReference>
<accession>Q7XI62</accession>
<evidence type="ECO:0000256" key="12">
    <source>
        <dbReference type="SAM" id="MobiDB-lite"/>
    </source>
</evidence>
<keyword evidence="11" id="KW-0456">Lyase</keyword>
<evidence type="ECO:0000256" key="2">
    <source>
        <dbReference type="ARBA" id="ARBA00001920"/>
    </source>
</evidence>
<evidence type="ECO:0000313" key="14">
    <source>
        <dbReference type="EMBL" id="EEE67869.1"/>
    </source>
</evidence>
<reference evidence="15" key="1">
    <citation type="journal article" date="2005" name="Nature">
        <title>The map-based sequence of the rice genome.</title>
        <authorList>
            <consortium name="International rice genome sequencing project (IRGSP)"/>
            <person name="Matsumoto T."/>
            <person name="Wu J."/>
            <person name="Kanamori H."/>
            <person name="Katayose Y."/>
            <person name="Fujisawa M."/>
            <person name="Namiki N."/>
            <person name="Mizuno H."/>
            <person name="Yamamoto K."/>
            <person name="Antonio B.A."/>
            <person name="Baba T."/>
            <person name="Sakata K."/>
            <person name="Nagamura Y."/>
            <person name="Aoki H."/>
            <person name="Arikawa K."/>
            <person name="Arita K."/>
            <person name="Bito T."/>
            <person name="Chiden Y."/>
            <person name="Fujitsuka N."/>
            <person name="Fukunaka R."/>
            <person name="Hamada M."/>
            <person name="Harada C."/>
            <person name="Hayashi A."/>
            <person name="Hijishita S."/>
            <person name="Honda M."/>
            <person name="Hosokawa S."/>
            <person name="Ichikawa Y."/>
            <person name="Idonuma A."/>
            <person name="Iijima M."/>
            <person name="Ikeda M."/>
            <person name="Ikeno M."/>
            <person name="Ito K."/>
            <person name="Ito S."/>
            <person name="Ito T."/>
            <person name="Ito Y."/>
            <person name="Ito Y."/>
            <person name="Iwabuchi A."/>
            <person name="Kamiya K."/>
            <person name="Karasawa W."/>
            <person name="Kurita K."/>
            <person name="Katagiri S."/>
            <person name="Kikuta A."/>
            <person name="Kobayashi H."/>
            <person name="Kobayashi N."/>
            <person name="Machita K."/>
            <person name="Maehara T."/>
            <person name="Masukawa M."/>
            <person name="Mizubayashi T."/>
            <person name="Mukai Y."/>
            <person name="Nagasaki H."/>
            <person name="Nagata Y."/>
            <person name="Naito S."/>
            <person name="Nakashima M."/>
            <person name="Nakama Y."/>
            <person name="Nakamichi Y."/>
            <person name="Nakamura M."/>
            <person name="Meguro A."/>
            <person name="Negishi M."/>
            <person name="Ohta I."/>
            <person name="Ohta T."/>
            <person name="Okamoto M."/>
            <person name="Ono N."/>
            <person name="Saji S."/>
            <person name="Sakaguchi M."/>
            <person name="Sakai K."/>
            <person name="Shibata M."/>
            <person name="Shimokawa T."/>
            <person name="Song J."/>
            <person name="Takazaki Y."/>
            <person name="Terasawa K."/>
            <person name="Tsugane M."/>
            <person name="Tsuji K."/>
            <person name="Ueda S."/>
            <person name="Waki K."/>
            <person name="Yamagata H."/>
            <person name="Yamamoto M."/>
            <person name="Yamamoto S."/>
            <person name="Yamane H."/>
            <person name="Yoshiki S."/>
            <person name="Yoshihara R."/>
            <person name="Yukawa K."/>
            <person name="Zhong H."/>
            <person name="Yano M."/>
            <person name="Yuan Q."/>
            <person name="Ouyang S."/>
            <person name="Liu J."/>
            <person name="Jones K.M."/>
            <person name="Gansberger K."/>
            <person name="Moffat K."/>
            <person name="Hill J."/>
            <person name="Bera J."/>
            <person name="Fadrosh D."/>
            <person name="Jin S."/>
            <person name="Johri S."/>
            <person name="Kim M."/>
            <person name="Overton L."/>
            <person name="Reardon M."/>
            <person name="Tsitrin T."/>
            <person name="Vuong H."/>
            <person name="Weaver B."/>
            <person name="Ciecko A."/>
            <person name="Tallon L."/>
            <person name="Jackson J."/>
            <person name="Pai G."/>
            <person name="Aken S.V."/>
            <person name="Utterback T."/>
            <person name="Reidmuller S."/>
            <person name="Feldblyum T."/>
            <person name="Hsiao J."/>
            <person name="Zismann V."/>
            <person name="Iobst S."/>
            <person name="de Vazeille A.R."/>
            <person name="Buell C.R."/>
            <person name="Ying K."/>
            <person name="Li Y."/>
            <person name="Lu T."/>
            <person name="Huang Y."/>
            <person name="Zhao Q."/>
            <person name="Feng Q."/>
            <person name="Zhang L."/>
            <person name="Zhu J."/>
            <person name="Weng Q."/>
            <person name="Mu J."/>
            <person name="Lu Y."/>
            <person name="Fan D."/>
            <person name="Liu Y."/>
            <person name="Guan J."/>
            <person name="Zhang Y."/>
            <person name="Yu S."/>
            <person name="Liu X."/>
            <person name="Zhang Y."/>
            <person name="Hong G."/>
            <person name="Han B."/>
            <person name="Choisne N."/>
            <person name="Demange N."/>
            <person name="Orjeda G."/>
            <person name="Samain S."/>
            <person name="Cattolico L."/>
            <person name="Pelletier E."/>
            <person name="Couloux A."/>
            <person name="Segurens B."/>
            <person name="Wincker P."/>
            <person name="D'Hont A."/>
            <person name="Scarpelli C."/>
            <person name="Weissenbach J."/>
            <person name="Salanoubat M."/>
            <person name="Quetier F."/>
            <person name="Yu Y."/>
            <person name="Kim H.R."/>
            <person name="Rambo T."/>
            <person name="Currie J."/>
            <person name="Collura K."/>
            <person name="Luo M."/>
            <person name="Yang T."/>
            <person name="Ammiraju J.S.S."/>
            <person name="Engler F."/>
            <person name="Soderlund C."/>
            <person name="Wing R.A."/>
            <person name="Palmer L.E."/>
            <person name="de la Bastide M."/>
            <person name="Spiegel L."/>
            <person name="Nascimento L."/>
            <person name="Zutavern T."/>
            <person name="O'Shaughnessy A."/>
            <person name="Dike S."/>
            <person name="Dedhia N."/>
            <person name="Preston R."/>
            <person name="Balija V."/>
            <person name="McCombie W.R."/>
            <person name="Chow T."/>
            <person name="Chen H."/>
            <person name="Chung M."/>
            <person name="Chen C."/>
            <person name="Shaw J."/>
            <person name="Wu H."/>
            <person name="Hsiao K."/>
            <person name="Chao Y."/>
            <person name="Chu M."/>
            <person name="Cheng C."/>
            <person name="Hour A."/>
            <person name="Lee P."/>
            <person name="Lin S."/>
            <person name="Lin Y."/>
            <person name="Liou J."/>
            <person name="Liu S."/>
            <person name="Hsing Y."/>
            <person name="Raghuvanshi S."/>
            <person name="Mohanty A."/>
            <person name="Bharti A.K."/>
            <person name="Gaur A."/>
            <person name="Gupta V."/>
            <person name="Kumar D."/>
            <person name="Ravi V."/>
            <person name="Vij S."/>
            <person name="Kapur A."/>
            <person name="Khurana P."/>
            <person name="Khurana P."/>
            <person name="Khurana J.P."/>
            <person name="Tyagi A.K."/>
            <person name="Gaikwad K."/>
            <person name="Singh A."/>
            <person name="Dalal V."/>
            <person name="Srivastava S."/>
            <person name="Dixit A."/>
            <person name="Pal A.K."/>
            <person name="Ghazi I.A."/>
            <person name="Yadav M."/>
            <person name="Pandit A."/>
            <person name="Bhargava A."/>
            <person name="Sureshbabu K."/>
            <person name="Batra K."/>
            <person name="Sharma T.R."/>
            <person name="Mohapatra T."/>
            <person name="Singh N.K."/>
            <person name="Messing J."/>
            <person name="Nelson A.B."/>
            <person name="Fuks G."/>
            <person name="Kavchok S."/>
            <person name="Keizer G."/>
            <person name="Linton E."/>
            <person name="Llaca V."/>
            <person name="Song R."/>
            <person name="Tanyolac B."/>
            <person name="Young S."/>
            <person name="Ho-Il K."/>
            <person name="Hahn J.H."/>
            <person name="Sangsakoo G."/>
            <person name="Vanavichit A."/>
            <person name="de Mattos Luiz.A.T."/>
            <person name="Zimmer P.D."/>
            <person name="Malone G."/>
            <person name="Dellagostin O."/>
            <person name="de Oliveira A.C."/>
            <person name="Bevan M."/>
            <person name="Bancroft I."/>
            <person name="Minx P."/>
            <person name="Cordum H."/>
            <person name="Wilson R."/>
            <person name="Cheng Z."/>
            <person name="Jin W."/>
            <person name="Jiang J."/>
            <person name="Leong S.A."/>
            <person name="Iwama H."/>
            <person name="Gojobori T."/>
            <person name="Itoh T."/>
            <person name="Niimura Y."/>
            <person name="Fujii Y."/>
            <person name="Habara T."/>
            <person name="Sakai H."/>
            <person name="Sato Y."/>
            <person name="Wilson G."/>
            <person name="Kumar K."/>
            <person name="McCouch S."/>
            <person name="Juretic N."/>
            <person name="Hoen D."/>
            <person name="Wright S."/>
            <person name="Bruskiewich R."/>
            <person name="Bureau T."/>
            <person name="Miyao A."/>
            <person name="Hirochika H."/>
            <person name="Nishikawa T."/>
            <person name="Kadowaki K."/>
            <person name="Sugiura M."/>
            <person name="Burr B."/>
            <person name="Sasaki T."/>
        </authorList>
    </citation>
    <scope>NUCLEOTIDE SEQUENCE [LARGE SCALE GENOMIC DNA]</scope>
    <source>
        <strain evidence="15">cv. Nipponbare</strain>
    </source>
</reference>